<dbReference type="PANTHER" id="PTHR13271:SF34">
    <property type="entry name" value="N-LYSINE METHYLTRANSFERASE SETD6"/>
    <property type="match status" value="1"/>
</dbReference>
<dbReference type="Proteomes" id="UP000327157">
    <property type="component" value="Chromosome 1"/>
</dbReference>
<feature type="compositionally biased region" description="Low complexity" evidence="2">
    <location>
        <begin position="231"/>
        <end position="247"/>
    </location>
</feature>
<name>A0A5N5F294_9ROSA</name>
<organism evidence="3 4">
    <name type="scientific">Pyrus ussuriensis x Pyrus communis</name>
    <dbReference type="NCBI Taxonomy" id="2448454"/>
    <lineage>
        <taxon>Eukaryota</taxon>
        <taxon>Viridiplantae</taxon>
        <taxon>Streptophyta</taxon>
        <taxon>Embryophyta</taxon>
        <taxon>Tracheophyta</taxon>
        <taxon>Spermatophyta</taxon>
        <taxon>Magnoliopsida</taxon>
        <taxon>eudicotyledons</taxon>
        <taxon>Gunneridae</taxon>
        <taxon>Pentapetalae</taxon>
        <taxon>rosids</taxon>
        <taxon>fabids</taxon>
        <taxon>Rosales</taxon>
        <taxon>Rosaceae</taxon>
        <taxon>Amygdaloideae</taxon>
        <taxon>Maleae</taxon>
        <taxon>Pyrus</taxon>
    </lineage>
</organism>
<dbReference type="Gene3D" id="3.90.1410.10">
    <property type="entry name" value="set domain protein methyltransferase, domain 1"/>
    <property type="match status" value="1"/>
</dbReference>
<dbReference type="InterPro" id="IPR046341">
    <property type="entry name" value="SET_dom_sf"/>
</dbReference>
<dbReference type="SUPFAM" id="SSF82199">
    <property type="entry name" value="SET domain"/>
    <property type="match status" value="1"/>
</dbReference>
<evidence type="ECO:0000313" key="3">
    <source>
        <dbReference type="EMBL" id="KAB2597097.1"/>
    </source>
</evidence>
<keyword evidence="1" id="KW-0949">S-adenosyl-L-methionine</keyword>
<dbReference type="EC" id="2.1.1.-" evidence="1"/>
<keyword evidence="1" id="KW-0539">Nucleus</keyword>
<dbReference type="GO" id="GO:0032259">
    <property type="term" value="P:methylation"/>
    <property type="evidence" value="ECO:0007669"/>
    <property type="project" value="UniProtKB-KW"/>
</dbReference>
<protein>
    <recommendedName>
        <fullName evidence="1">N-lysine methyltransferase</fullName>
        <ecNumber evidence="1">2.1.1.-</ecNumber>
    </recommendedName>
</protein>
<dbReference type="InterPro" id="IPR050600">
    <property type="entry name" value="SETD3_SETD6_MTase"/>
</dbReference>
<feature type="region of interest" description="Disordered" evidence="2">
    <location>
        <begin position="229"/>
        <end position="267"/>
    </location>
</feature>
<reference evidence="4" key="2">
    <citation type="submission" date="2019-10" db="EMBL/GenBank/DDBJ databases">
        <title>A de novo genome assembly of a pear dwarfing rootstock.</title>
        <authorList>
            <person name="Wang F."/>
            <person name="Wang J."/>
            <person name="Li S."/>
            <person name="Zhang Y."/>
            <person name="Fang M."/>
            <person name="Ma L."/>
            <person name="Zhao Y."/>
            <person name="Jiang S."/>
        </authorList>
    </citation>
    <scope>NUCLEOTIDE SEQUENCE [LARGE SCALE GENOMIC DNA]</scope>
</reference>
<dbReference type="GO" id="GO:0016279">
    <property type="term" value="F:protein-lysine N-methyltransferase activity"/>
    <property type="evidence" value="ECO:0007669"/>
    <property type="project" value="UniProtKB-UniRule"/>
</dbReference>
<dbReference type="CDD" id="cd10527">
    <property type="entry name" value="SET_LSMT"/>
    <property type="match status" value="1"/>
</dbReference>
<sequence length="513" mass="57632">MVMGSRSRQSSSSGSRRVRAFKRWMKQEGIECNDALELRDDGATAGGMGISVRAVGDLKEEDVVARIPKLACLTIRTTAAAAEPEAAEALENEEELVGLAVALMYERSLGERSRWAPYLELLSEEEAAALPLVWSAQEVEHLLQGTELEAATVKAERSDMRKQWKESVEPLLLMLLNSNSSNSFQFQDYLVARTFISSRSFQIDGYHGIGMVPLADLFNHKTAAEDVHLMTSPQSSQSDSDTPQQTTESASAPSDASCKEDEDEDDDDLEMTMVKDVKLGAECFAFLFLFFSSQVFNTYGPLGNAALLHRYGFTEPDNPYDIVNIDLELILRWGSSFSGQHRRARVSLWKRFHYSGCVTHDYEYFEISFHGQPQFDMLVLLYIMLLPDEEYYKLDLAIATAGGSSDEPMPVDIIFPDKSQQLRHKAEMLTEELLLTKSLCNALSSLADMRDSLYGANSLEDDIRALGRCSCISEKKLYHSLVLRISERKILRKLQIYAANAKEASWTDKLKRK</sequence>
<evidence type="ECO:0000256" key="1">
    <source>
        <dbReference type="PIRNR" id="PIRNR011771"/>
    </source>
</evidence>
<dbReference type="AlphaFoldDB" id="A0A5N5F294"/>
<comment type="caution">
    <text evidence="3">The sequence shown here is derived from an EMBL/GenBank/DDBJ whole genome shotgun (WGS) entry which is preliminary data.</text>
</comment>
<comment type="function">
    <text evidence="1">Protein-lysine N-methyltransferase.</text>
</comment>
<accession>A0A5N5F294</accession>
<evidence type="ECO:0000313" key="4">
    <source>
        <dbReference type="Proteomes" id="UP000327157"/>
    </source>
</evidence>
<evidence type="ECO:0000256" key="2">
    <source>
        <dbReference type="SAM" id="MobiDB-lite"/>
    </source>
</evidence>
<keyword evidence="1 3" id="KW-0808">Transferase</keyword>
<keyword evidence="4" id="KW-1185">Reference proteome</keyword>
<proteinExistence type="inferred from homology"/>
<dbReference type="PANTHER" id="PTHR13271">
    <property type="entry name" value="UNCHARACTERIZED PUTATIVE METHYLTRANSFERASE"/>
    <property type="match status" value="1"/>
</dbReference>
<reference evidence="3 4" key="3">
    <citation type="submission" date="2019-11" db="EMBL/GenBank/DDBJ databases">
        <title>A de novo genome assembly of a pear dwarfing rootstock.</title>
        <authorList>
            <person name="Wang F."/>
            <person name="Wang J."/>
            <person name="Li S."/>
            <person name="Zhang Y."/>
            <person name="Fang M."/>
            <person name="Ma L."/>
            <person name="Zhao Y."/>
            <person name="Jiang S."/>
        </authorList>
    </citation>
    <scope>NUCLEOTIDE SEQUENCE [LARGE SCALE GENOMIC DNA]</scope>
    <source>
        <strain evidence="3">S2</strain>
        <tissue evidence="3">Leaf</tissue>
    </source>
</reference>
<gene>
    <name evidence="3" type="ORF">D8674_000017</name>
</gene>
<dbReference type="OrthoDB" id="441812at2759"/>
<keyword evidence="1 3" id="KW-0489">Methyltransferase</keyword>
<dbReference type="GO" id="GO:0005634">
    <property type="term" value="C:nucleus"/>
    <property type="evidence" value="ECO:0007669"/>
    <property type="project" value="UniProtKB-SubCell"/>
</dbReference>
<reference evidence="3 4" key="1">
    <citation type="submission" date="2019-09" db="EMBL/GenBank/DDBJ databases">
        <authorList>
            <person name="Ou C."/>
        </authorList>
    </citation>
    <scope>NUCLEOTIDE SEQUENCE [LARGE SCALE GENOMIC DNA]</scope>
    <source>
        <strain evidence="3">S2</strain>
        <tissue evidence="3">Leaf</tissue>
    </source>
</reference>
<dbReference type="PIRSF" id="PIRSF011771">
    <property type="entry name" value="RMS1_SET"/>
    <property type="match status" value="1"/>
</dbReference>
<dbReference type="InterPro" id="IPR011383">
    <property type="entry name" value="N-lys_methylase_SETD6"/>
</dbReference>
<comment type="subcellular location">
    <subcellularLocation>
        <location evidence="1">Nucleus</location>
    </subcellularLocation>
</comment>
<comment type="similarity">
    <text evidence="1">Belongs to the class V-like SAM-binding methyltransferase superfamily. Histone-lysine methyltransferase family. SETD6 subfamily.</text>
</comment>
<dbReference type="EMBL" id="SMOL01000768">
    <property type="protein sequence ID" value="KAB2597097.1"/>
    <property type="molecule type" value="Genomic_DNA"/>
</dbReference>